<keyword evidence="5" id="KW-1185">Reference proteome</keyword>
<dbReference type="InParanoid" id="G0P1Y7"/>
<dbReference type="Proteomes" id="UP000008068">
    <property type="component" value="Unassembled WGS sequence"/>
</dbReference>
<protein>
    <submittedName>
        <fullName evidence="4">Uncharacterized protein</fullName>
    </submittedName>
</protein>
<reference evidence="5" key="1">
    <citation type="submission" date="2011-07" db="EMBL/GenBank/DDBJ databases">
        <authorList>
            <consortium name="Caenorhabditis brenneri Sequencing and Analysis Consortium"/>
            <person name="Wilson R.K."/>
        </authorList>
    </citation>
    <scope>NUCLEOTIDE SEQUENCE [LARGE SCALE GENOMIC DNA]</scope>
    <source>
        <strain evidence="5">PB2801</strain>
    </source>
</reference>
<evidence type="ECO:0000259" key="2">
    <source>
        <dbReference type="Pfam" id="PF23049"/>
    </source>
</evidence>
<feature type="domain" description="DUF7040" evidence="3">
    <location>
        <begin position="343"/>
        <end position="449"/>
    </location>
</feature>
<dbReference type="Pfam" id="PF23047">
    <property type="entry name" value="DUF7038"/>
    <property type="match status" value="1"/>
</dbReference>
<dbReference type="InterPro" id="IPR055466">
    <property type="entry name" value="DUF7038"/>
</dbReference>
<evidence type="ECO:0000313" key="4">
    <source>
        <dbReference type="EMBL" id="EGT42860.1"/>
    </source>
</evidence>
<sequence>MTEKRGIVLAVDDTTVTLYAIGLGVQLRDLFEEEIPEPGSFCTVLDDDYITCPPSTISHFKPFNKDGVCHIQLLVSTPSSLPEPMKEKFKGAVWSPFVQYLNDPNGILDGVMGGDVTEVIAKYAPFENKLFEVVSLVEWKDEPLEETRLSVYQNTPWLMEWRAREMKPCHEVLPDTYGCVKQWRVYNHEQQGVGICIVYKAPNPAYFKLDRGQKASSGSEQFVSWLWSPIFGLVRWLIRPEVKRAGADSYHDCDQFKATENYEDGDGKRLQALGKWFIYRLNDPRWRDQKKGKQTGQEYNPTRTTMAVATATDIKSASCEKPFRVVPKEQRQKNGPFDTHELQMEVSFPFKREDIEDDQGKVRQDAHFYDLQLGKVEIYPIQGELILKNIDEHLKELHEKNIDEYEKAKDEVFIVVATVIVSKNFYENARSYPKNGLFLVKWVDEIKYLHGGRSIYQKE</sequence>
<dbReference type="Pfam" id="PF23051">
    <property type="entry name" value="DUF7040"/>
    <property type="match status" value="1"/>
</dbReference>
<dbReference type="Pfam" id="PF23049">
    <property type="entry name" value="DUF7039"/>
    <property type="match status" value="1"/>
</dbReference>
<dbReference type="InterPro" id="IPR055467">
    <property type="entry name" value="DUF7039"/>
</dbReference>
<proteinExistence type="predicted"/>
<feature type="domain" description="DUF7038" evidence="1">
    <location>
        <begin position="67"/>
        <end position="160"/>
    </location>
</feature>
<dbReference type="eggNOG" id="ENOG502RT6D">
    <property type="taxonomic scope" value="Eukaryota"/>
</dbReference>
<feature type="domain" description="DUF7039" evidence="2">
    <location>
        <begin position="194"/>
        <end position="316"/>
    </location>
</feature>
<evidence type="ECO:0000259" key="1">
    <source>
        <dbReference type="Pfam" id="PF23047"/>
    </source>
</evidence>
<name>G0P1Y7_CAEBE</name>
<dbReference type="InterPro" id="IPR055468">
    <property type="entry name" value="DUF7040"/>
</dbReference>
<dbReference type="OrthoDB" id="5793389at2759"/>
<dbReference type="EMBL" id="GL380020">
    <property type="protein sequence ID" value="EGT42860.1"/>
    <property type="molecule type" value="Genomic_DNA"/>
</dbReference>
<evidence type="ECO:0000259" key="3">
    <source>
        <dbReference type="Pfam" id="PF23051"/>
    </source>
</evidence>
<dbReference type="HOGENOM" id="CLU_051409_0_0_1"/>
<accession>G0P1Y7</accession>
<dbReference type="OMA" id="NSICIDQ"/>
<dbReference type="AlphaFoldDB" id="G0P1Y7"/>
<gene>
    <name evidence="4" type="ORF">CAEBREN_23675</name>
</gene>
<evidence type="ECO:0000313" key="5">
    <source>
        <dbReference type="Proteomes" id="UP000008068"/>
    </source>
</evidence>
<organism evidence="5">
    <name type="scientific">Caenorhabditis brenneri</name>
    <name type="common">Nematode worm</name>
    <dbReference type="NCBI Taxonomy" id="135651"/>
    <lineage>
        <taxon>Eukaryota</taxon>
        <taxon>Metazoa</taxon>
        <taxon>Ecdysozoa</taxon>
        <taxon>Nematoda</taxon>
        <taxon>Chromadorea</taxon>
        <taxon>Rhabditida</taxon>
        <taxon>Rhabditina</taxon>
        <taxon>Rhabditomorpha</taxon>
        <taxon>Rhabditoidea</taxon>
        <taxon>Rhabditidae</taxon>
        <taxon>Peloderinae</taxon>
        <taxon>Caenorhabditis</taxon>
    </lineage>
</organism>
<dbReference type="FunCoup" id="G0P1Y7">
    <property type="interactions" value="1911"/>
</dbReference>